<feature type="compositionally biased region" description="Basic residues" evidence="1">
    <location>
        <begin position="380"/>
        <end position="393"/>
    </location>
</feature>
<keyword evidence="3" id="KW-1185">Reference proteome</keyword>
<feature type="region of interest" description="Disordered" evidence="1">
    <location>
        <begin position="292"/>
        <end position="321"/>
    </location>
</feature>
<feature type="compositionally biased region" description="Basic and acidic residues" evidence="1">
    <location>
        <begin position="42"/>
        <end position="69"/>
    </location>
</feature>
<comment type="caution">
    <text evidence="2">The sequence shown here is derived from an EMBL/GenBank/DDBJ whole genome shotgun (WGS) entry which is preliminary data.</text>
</comment>
<feature type="compositionally biased region" description="Polar residues" evidence="1">
    <location>
        <begin position="1"/>
        <end position="27"/>
    </location>
</feature>
<dbReference type="AlphaFoldDB" id="A0A504Z8E5"/>
<gene>
    <name evidence="2" type="ORF">FGIG_09308</name>
</gene>
<dbReference type="Proteomes" id="UP000316759">
    <property type="component" value="Unassembled WGS sequence"/>
</dbReference>
<name>A0A504Z8E5_FASGI</name>
<proteinExistence type="predicted"/>
<feature type="compositionally biased region" description="Basic and acidic residues" evidence="1">
    <location>
        <begin position="394"/>
        <end position="408"/>
    </location>
</feature>
<feature type="region of interest" description="Disordered" evidence="1">
    <location>
        <begin position="204"/>
        <end position="274"/>
    </location>
</feature>
<protein>
    <submittedName>
        <fullName evidence="2">Uncharacterized protein</fullName>
    </submittedName>
</protein>
<sequence>MNATSLTGASPVNPEAQTSAMADTYSTIAHGGPTESSNIGSDHVKESTSDEFKSKTEIDRESVDPKKAVDNIISEPSDRAELENKQFASETTETPTEKAINDVQLRQSDIQAKPSSPAATEPEKTALKPTEVEDEKLKLQPTASNISDEVTAGASALVSPGSSQQPLDKGCHSEPAMGNREIKPSEKIYKENLDSIETIHSDGTVSVVPAHPPSAEADELPTEQKEMLAAAPTETSSEGLTHSDELDNTVLQNTTASVSQSSNSQITNHEQEPNDKLAGTITEPIMHVIDPCTEVPEPVGTPQTSRSKISESHGGDNGPELNVAHLVDAVDVREATEEDIPPLKPVTPKATQHVDRPKRPPPPVIMTAAHGISDNGEKTKKSHGGFHFRLGKSKSRENSSTREGSPDHHQRRTIGASMRSAFGTLTRSLKQKQSDLSGRKRTPGDAPINGHFSRPPPPGMDQIQATVQRHHQSDQEEQSLQSVSGVCLSHESVSSLGLSKWKYLG</sequence>
<feature type="region of interest" description="Disordered" evidence="1">
    <location>
        <begin position="1"/>
        <end position="185"/>
    </location>
</feature>
<reference evidence="2 3" key="1">
    <citation type="submission" date="2019-04" db="EMBL/GenBank/DDBJ databases">
        <title>Annotation for the trematode Fasciola gigantica.</title>
        <authorList>
            <person name="Choi Y.-J."/>
        </authorList>
    </citation>
    <scope>NUCLEOTIDE SEQUENCE [LARGE SCALE GENOMIC DNA]</scope>
    <source>
        <strain evidence="2">Uganda_cow_1</strain>
    </source>
</reference>
<feature type="compositionally biased region" description="Polar residues" evidence="1">
    <location>
        <begin position="249"/>
        <end position="268"/>
    </location>
</feature>
<organism evidence="2 3">
    <name type="scientific">Fasciola gigantica</name>
    <name type="common">Giant liver fluke</name>
    <dbReference type="NCBI Taxonomy" id="46835"/>
    <lineage>
        <taxon>Eukaryota</taxon>
        <taxon>Metazoa</taxon>
        <taxon>Spiralia</taxon>
        <taxon>Lophotrochozoa</taxon>
        <taxon>Platyhelminthes</taxon>
        <taxon>Trematoda</taxon>
        <taxon>Digenea</taxon>
        <taxon>Plagiorchiida</taxon>
        <taxon>Echinostomata</taxon>
        <taxon>Echinostomatoidea</taxon>
        <taxon>Fasciolidae</taxon>
        <taxon>Fasciola</taxon>
    </lineage>
</organism>
<feature type="compositionally biased region" description="Polar residues" evidence="1">
    <location>
        <begin position="104"/>
        <end position="118"/>
    </location>
</feature>
<evidence type="ECO:0000256" key="1">
    <source>
        <dbReference type="SAM" id="MobiDB-lite"/>
    </source>
</evidence>
<dbReference type="EMBL" id="SUNJ01002260">
    <property type="protein sequence ID" value="TPP66118.1"/>
    <property type="molecule type" value="Genomic_DNA"/>
</dbReference>
<feature type="region of interest" description="Disordered" evidence="1">
    <location>
        <begin position="335"/>
        <end position="484"/>
    </location>
</feature>
<accession>A0A504Z8E5</accession>
<evidence type="ECO:0000313" key="2">
    <source>
        <dbReference type="EMBL" id="TPP66118.1"/>
    </source>
</evidence>
<dbReference type="OrthoDB" id="10519564at2759"/>
<evidence type="ECO:0000313" key="3">
    <source>
        <dbReference type="Proteomes" id="UP000316759"/>
    </source>
</evidence>